<keyword evidence="2" id="KW-0238">DNA-binding</keyword>
<dbReference type="Gene3D" id="3.90.220.20">
    <property type="entry name" value="DNA methylase specificity domains"/>
    <property type="match status" value="2"/>
</dbReference>
<dbReference type="PANTHER" id="PTHR30408">
    <property type="entry name" value="TYPE-1 RESTRICTION ENZYME ECOKI SPECIFICITY PROTEIN"/>
    <property type="match status" value="1"/>
</dbReference>
<dbReference type="OrthoDB" id="3483011at2"/>
<dbReference type="InterPro" id="IPR052021">
    <property type="entry name" value="Type-I_RS_S_subunit"/>
</dbReference>
<dbReference type="AlphaFoldDB" id="I5B104"/>
<sequence length="451" mass="50465">MRSTVIQLKKFRKKGNRLDPRFYLGEKTVKTIINGNYDSFIKLGDLLDYFADGSRLTSCEAGIPMLRLSNLDACDIHFSGLKYASIDKAAKWTAVKPQDVLFTQAAEPFRAAVMPERFDVITVSSEITVMRPKSAVVPEYLAAILSAPTMGKILKDLAYRRSATALRRLRLKDIAGIPIPLPGRELQNKIKTAYDNAARLSQESETELSQIVQAVHAEIDRKTQMQVTMRQFKIRKTELSGRWDVAFCANEVLRKQLLESGSVTPLLQVAKPVPSTLKGIGEDEQVCAVKAEHINENTMMVESVETCRLSDLSPRMRQPLNPGDVLICTTGSGEQVAYLDEKTAAEDCRILGSATFTALRFTETPRYFTIAMTHPIVRAQLNSLATGAVQRFVSKKDLDSLLVPKLSVIWREDFDSRVARAFERRREALTAKAHVLEFAEQFFSKELGGRS</sequence>
<keyword evidence="1" id="KW-0680">Restriction system</keyword>
<evidence type="ECO:0000313" key="3">
    <source>
        <dbReference type="EMBL" id="EIM63167.1"/>
    </source>
</evidence>
<accession>I5B104</accession>
<dbReference type="STRING" id="879212.DespoDRAFT_01201"/>
<dbReference type="RefSeq" id="WP_004072186.1">
    <property type="nucleotide sequence ID" value="NZ_CM001488.1"/>
</dbReference>
<dbReference type="HOGENOM" id="CLU_606540_0_0_7"/>
<dbReference type="EMBL" id="CM001488">
    <property type="protein sequence ID" value="EIM63167.1"/>
    <property type="molecule type" value="Genomic_DNA"/>
</dbReference>
<keyword evidence="4" id="KW-1185">Reference proteome</keyword>
<dbReference type="Proteomes" id="UP000005778">
    <property type="component" value="Chromosome"/>
</dbReference>
<reference evidence="3 4" key="2">
    <citation type="submission" date="2012-02" db="EMBL/GenBank/DDBJ databases">
        <title>Improved High-Quality Draft sequence of Desulfobacter postgatei 2ac9.</title>
        <authorList>
            <consortium name="US DOE Joint Genome Institute"/>
            <person name="Lucas S."/>
            <person name="Han J."/>
            <person name="Lapidus A."/>
            <person name="Cheng J.-F."/>
            <person name="Goodwin L."/>
            <person name="Pitluck S."/>
            <person name="Peters L."/>
            <person name="Ovchinnikova G."/>
            <person name="Held B."/>
            <person name="Detter J.C."/>
            <person name="Han C."/>
            <person name="Tapia R."/>
            <person name="Land M."/>
            <person name="Hauser L."/>
            <person name="Kyrpides N."/>
            <person name="Ivanova N."/>
            <person name="Pagani I."/>
            <person name="Orellana R."/>
            <person name="Lovley D."/>
            <person name="Woyke T."/>
        </authorList>
    </citation>
    <scope>NUCLEOTIDE SEQUENCE [LARGE SCALE GENOMIC DNA]</scope>
    <source>
        <strain evidence="3 4">2ac9</strain>
    </source>
</reference>
<organism evidence="3 4">
    <name type="scientific">Desulfobacter postgatei 2ac9</name>
    <dbReference type="NCBI Taxonomy" id="879212"/>
    <lineage>
        <taxon>Bacteria</taxon>
        <taxon>Pseudomonadati</taxon>
        <taxon>Thermodesulfobacteriota</taxon>
        <taxon>Desulfobacteria</taxon>
        <taxon>Desulfobacterales</taxon>
        <taxon>Desulfobacteraceae</taxon>
        <taxon>Desulfobacter</taxon>
    </lineage>
</organism>
<dbReference type="PANTHER" id="PTHR30408:SF12">
    <property type="entry name" value="TYPE I RESTRICTION ENZYME MJAVIII SPECIFICITY SUBUNIT"/>
    <property type="match status" value="1"/>
</dbReference>
<dbReference type="eggNOG" id="ENOG50338ZQ">
    <property type="taxonomic scope" value="Bacteria"/>
</dbReference>
<name>I5B104_9BACT</name>
<reference evidence="3 4" key="1">
    <citation type="submission" date="2011-09" db="EMBL/GenBank/DDBJ databases">
        <authorList>
            <consortium name="US DOE Joint Genome Institute (JGI-PGF)"/>
            <person name="Lucas S."/>
            <person name="Han J."/>
            <person name="Lapidus A."/>
            <person name="Cheng J.-F."/>
            <person name="Goodwin L."/>
            <person name="Pitluck S."/>
            <person name="Peters L."/>
            <person name="Land M.L."/>
            <person name="Hauser L."/>
            <person name="Orellana R."/>
            <person name="Lovley D."/>
            <person name="Woyke T.J."/>
        </authorList>
    </citation>
    <scope>NUCLEOTIDE SEQUENCE [LARGE SCALE GENOMIC DNA]</scope>
    <source>
        <strain evidence="3 4">2ac9</strain>
    </source>
</reference>
<evidence type="ECO:0000256" key="2">
    <source>
        <dbReference type="ARBA" id="ARBA00023125"/>
    </source>
</evidence>
<gene>
    <name evidence="3" type="ORF">DespoDRAFT_01201</name>
</gene>
<dbReference type="GO" id="GO:0003677">
    <property type="term" value="F:DNA binding"/>
    <property type="evidence" value="ECO:0007669"/>
    <property type="project" value="UniProtKB-KW"/>
</dbReference>
<evidence type="ECO:0000313" key="4">
    <source>
        <dbReference type="Proteomes" id="UP000005778"/>
    </source>
</evidence>
<dbReference type="SUPFAM" id="SSF116734">
    <property type="entry name" value="DNA methylase specificity domain"/>
    <property type="match status" value="2"/>
</dbReference>
<dbReference type="InterPro" id="IPR044946">
    <property type="entry name" value="Restrct_endonuc_typeI_TRD_sf"/>
</dbReference>
<evidence type="ECO:0000256" key="1">
    <source>
        <dbReference type="ARBA" id="ARBA00022747"/>
    </source>
</evidence>
<dbReference type="GO" id="GO:0009307">
    <property type="term" value="P:DNA restriction-modification system"/>
    <property type="evidence" value="ECO:0007669"/>
    <property type="project" value="UniProtKB-KW"/>
</dbReference>
<protein>
    <recommendedName>
        <fullName evidence="5">Restriction endonuclease S subunit</fullName>
    </recommendedName>
</protein>
<proteinExistence type="predicted"/>
<evidence type="ECO:0008006" key="5">
    <source>
        <dbReference type="Google" id="ProtNLM"/>
    </source>
</evidence>